<dbReference type="AlphaFoldDB" id="A0A1E2VBU8"/>
<dbReference type="PANTHER" id="PTHR43022:SF1">
    <property type="entry name" value="PROTEIN SMF"/>
    <property type="match status" value="1"/>
</dbReference>
<dbReference type="PANTHER" id="PTHR43022">
    <property type="entry name" value="PROTEIN SMF"/>
    <property type="match status" value="1"/>
</dbReference>
<dbReference type="Proteomes" id="UP000094291">
    <property type="component" value="Unassembled WGS sequence"/>
</dbReference>
<dbReference type="InterPro" id="IPR036388">
    <property type="entry name" value="WH-like_DNA-bd_sf"/>
</dbReference>
<accession>A0A1E2VBU8</accession>
<dbReference type="NCBIfam" id="TIGR00732">
    <property type="entry name" value="dprA"/>
    <property type="match status" value="1"/>
</dbReference>
<dbReference type="STRING" id="197479.BFW38_13980"/>
<organism evidence="4 5">
    <name type="scientific">Terasakiispira papahanaumokuakeensis</name>
    <dbReference type="NCBI Taxonomy" id="197479"/>
    <lineage>
        <taxon>Bacteria</taxon>
        <taxon>Pseudomonadati</taxon>
        <taxon>Pseudomonadota</taxon>
        <taxon>Gammaproteobacteria</taxon>
        <taxon>Oceanospirillales</taxon>
        <taxon>Terasakiispira</taxon>
    </lineage>
</organism>
<sequence>MPLPSDVAMLADAIALWRLPGFSGRRFQQLLELEADATPRQRLAILAQGAAGVPFKTQQAARTWLAMPERSPLWPLVETHLHWAEGPLHWLLPFHQLPQTLQHIPDPPRLLCLVGRCEAIEGPSIALVGTRQPTHAGRQLAHQFGAELGAAGFSIISGLALGVDAAAHRGALDAKAATVGVLASGVDRCYPRSHRALADQIVDTGGALLSEAPLGAPPRREMFPVRNRIVTGLALGVVVIEAAERSGSLVSARLAAEQGREVYALPGPVLQGQSAGCHQLIRQGAQLVTAPDQVVADLADWHQPHLSPPVAVDVDKRSFHTTPTAMLRPEVTMPALPEPLLQVWSCLSGTPIPADLLQSQLSLGMADLQARLMQLELEGLITAQPGGWVRS</sequence>
<dbReference type="GO" id="GO:0009294">
    <property type="term" value="P:DNA-mediated transformation"/>
    <property type="evidence" value="ECO:0007669"/>
    <property type="project" value="InterPro"/>
</dbReference>
<gene>
    <name evidence="4" type="ORF">BFW38_13980</name>
</gene>
<evidence type="ECO:0000313" key="5">
    <source>
        <dbReference type="Proteomes" id="UP000094291"/>
    </source>
</evidence>
<dbReference type="Pfam" id="PF17782">
    <property type="entry name" value="WHD_DprA"/>
    <property type="match status" value="1"/>
</dbReference>
<comment type="similarity">
    <text evidence="1">Belongs to the DprA/Smf family.</text>
</comment>
<dbReference type="EMBL" id="MDTQ01000001">
    <property type="protein sequence ID" value="ODC04478.1"/>
    <property type="molecule type" value="Genomic_DNA"/>
</dbReference>
<comment type="caution">
    <text evidence="4">The sequence shown here is derived from an EMBL/GenBank/DDBJ whole genome shotgun (WGS) entry which is preliminary data.</text>
</comment>
<name>A0A1E2VBU8_9GAMM</name>
<protein>
    <submittedName>
        <fullName evidence="4">DNA protecting protein DprA</fullName>
    </submittedName>
</protein>
<dbReference type="InterPro" id="IPR003488">
    <property type="entry name" value="DprA"/>
</dbReference>
<evidence type="ECO:0000256" key="1">
    <source>
        <dbReference type="ARBA" id="ARBA00006525"/>
    </source>
</evidence>
<dbReference type="Gene3D" id="3.40.50.450">
    <property type="match status" value="1"/>
</dbReference>
<evidence type="ECO:0000313" key="4">
    <source>
        <dbReference type="EMBL" id="ODC04478.1"/>
    </source>
</evidence>
<dbReference type="InterPro" id="IPR057666">
    <property type="entry name" value="DrpA_SLOG"/>
</dbReference>
<feature type="domain" description="DprA winged helix" evidence="3">
    <location>
        <begin position="334"/>
        <end position="387"/>
    </location>
</feature>
<dbReference type="SUPFAM" id="SSF102405">
    <property type="entry name" value="MCP/YpsA-like"/>
    <property type="match status" value="1"/>
</dbReference>
<evidence type="ECO:0000259" key="3">
    <source>
        <dbReference type="Pfam" id="PF17782"/>
    </source>
</evidence>
<keyword evidence="5" id="KW-1185">Reference proteome</keyword>
<proteinExistence type="inferred from homology"/>
<reference evidence="4 5" key="1">
    <citation type="submission" date="2016-08" db="EMBL/GenBank/DDBJ databases">
        <authorList>
            <person name="Seilhamer J.J."/>
        </authorList>
    </citation>
    <scope>NUCLEOTIDE SEQUENCE [LARGE SCALE GENOMIC DNA]</scope>
    <source>
        <strain evidence="4 5">PH27A</strain>
    </source>
</reference>
<dbReference type="InterPro" id="IPR041614">
    <property type="entry name" value="DprA_WH"/>
</dbReference>
<dbReference type="Gene3D" id="1.10.10.10">
    <property type="entry name" value="Winged helix-like DNA-binding domain superfamily/Winged helix DNA-binding domain"/>
    <property type="match status" value="1"/>
</dbReference>
<feature type="domain" description="Smf/DprA SLOG" evidence="2">
    <location>
        <begin position="96"/>
        <end position="298"/>
    </location>
</feature>
<evidence type="ECO:0000259" key="2">
    <source>
        <dbReference type="Pfam" id="PF02481"/>
    </source>
</evidence>
<dbReference type="RefSeq" id="WP_068999460.1">
    <property type="nucleotide sequence ID" value="NZ_MDTQ01000001.1"/>
</dbReference>
<dbReference type="Pfam" id="PF02481">
    <property type="entry name" value="DNA_processg_A"/>
    <property type="match status" value="1"/>
</dbReference>